<keyword evidence="3" id="KW-1185">Reference proteome</keyword>
<protein>
    <submittedName>
        <fullName evidence="2">Uncharacterized protein</fullName>
    </submittedName>
</protein>
<dbReference type="Proteomes" id="UP001372338">
    <property type="component" value="Unassembled WGS sequence"/>
</dbReference>
<keyword evidence="1" id="KW-1133">Transmembrane helix</keyword>
<dbReference type="EMBL" id="JAYWIO010000007">
    <property type="protein sequence ID" value="KAK7252271.1"/>
    <property type="molecule type" value="Genomic_DNA"/>
</dbReference>
<evidence type="ECO:0000256" key="1">
    <source>
        <dbReference type="SAM" id="Phobius"/>
    </source>
</evidence>
<proteinExistence type="predicted"/>
<evidence type="ECO:0000313" key="3">
    <source>
        <dbReference type="Proteomes" id="UP001372338"/>
    </source>
</evidence>
<comment type="caution">
    <text evidence="2">The sequence shown here is derived from an EMBL/GenBank/DDBJ whole genome shotgun (WGS) entry which is preliminary data.</text>
</comment>
<sequence>MRFYILFPAIAQMLAVKWQAILILTGEILRFPLAVGFYCLLPQLQIFFVFKKFIHLVVYKCYGTKDRVNTGNQTTMTPATEMVELFL</sequence>
<name>A0AAN9EH43_CROPI</name>
<keyword evidence="1" id="KW-0812">Transmembrane</keyword>
<reference evidence="2 3" key="1">
    <citation type="submission" date="2024-01" db="EMBL/GenBank/DDBJ databases">
        <title>The genomes of 5 underutilized Papilionoideae crops provide insights into root nodulation and disease resistanc.</title>
        <authorList>
            <person name="Yuan L."/>
        </authorList>
    </citation>
    <scope>NUCLEOTIDE SEQUENCE [LARGE SCALE GENOMIC DNA]</scope>
    <source>
        <strain evidence="2">ZHUSHIDOU_FW_LH</strain>
        <tissue evidence="2">Leaf</tissue>
    </source>
</reference>
<organism evidence="2 3">
    <name type="scientific">Crotalaria pallida</name>
    <name type="common">Smooth rattlebox</name>
    <name type="synonym">Crotalaria striata</name>
    <dbReference type="NCBI Taxonomy" id="3830"/>
    <lineage>
        <taxon>Eukaryota</taxon>
        <taxon>Viridiplantae</taxon>
        <taxon>Streptophyta</taxon>
        <taxon>Embryophyta</taxon>
        <taxon>Tracheophyta</taxon>
        <taxon>Spermatophyta</taxon>
        <taxon>Magnoliopsida</taxon>
        <taxon>eudicotyledons</taxon>
        <taxon>Gunneridae</taxon>
        <taxon>Pentapetalae</taxon>
        <taxon>rosids</taxon>
        <taxon>fabids</taxon>
        <taxon>Fabales</taxon>
        <taxon>Fabaceae</taxon>
        <taxon>Papilionoideae</taxon>
        <taxon>50 kb inversion clade</taxon>
        <taxon>genistoids sensu lato</taxon>
        <taxon>core genistoids</taxon>
        <taxon>Crotalarieae</taxon>
        <taxon>Crotalaria</taxon>
    </lineage>
</organism>
<accession>A0AAN9EH43</accession>
<keyword evidence="1" id="KW-0472">Membrane</keyword>
<feature type="transmembrane region" description="Helical" evidence="1">
    <location>
        <begin position="29"/>
        <end position="50"/>
    </location>
</feature>
<gene>
    <name evidence="2" type="ORF">RIF29_36103</name>
</gene>
<evidence type="ECO:0000313" key="2">
    <source>
        <dbReference type="EMBL" id="KAK7252271.1"/>
    </source>
</evidence>
<dbReference type="AlphaFoldDB" id="A0AAN9EH43"/>